<evidence type="ECO:0000313" key="2">
    <source>
        <dbReference type="Proteomes" id="UP000183947"/>
    </source>
</evidence>
<evidence type="ECO:0008006" key="3">
    <source>
        <dbReference type="Google" id="ProtNLM"/>
    </source>
</evidence>
<protein>
    <recommendedName>
        <fullName evidence="3">Outer membrane protein beta-barrel domain-containing protein</fullName>
    </recommendedName>
</protein>
<organism evidence="1 2">
    <name type="scientific">Hymenobacter psychrotolerans DSM 18569</name>
    <dbReference type="NCBI Taxonomy" id="1121959"/>
    <lineage>
        <taxon>Bacteria</taxon>
        <taxon>Pseudomonadati</taxon>
        <taxon>Bacteroidota</taxon>
        <taxon>Cytophagia</taxon>
        <taxon>Cytophagales</taxon>
        <taxon>Hymenobacteraceae</taxon>
        <taxon>Hymenobacter</taxon>
    </lineage>
</organism>
<dbReference type="EMBL" id="FRAS01000022">
    <property type="protein sequence ID" value="SHL82505.1"/>
    <property type="molecule type" value="Genomic_DNA"/>
</dbReference>
<sequence length="124" mass="13700">MYLGNTGKIGGIYTLGFGLSNPPPNETGMSGSVYAVGGNPYRVGIRAGIGHEWALGRRHFVALELLASYGLRDLQRFEMKYTVWNQGPTIDPRKYENTIATRVSFIGLQGSYRFQVSKPTAPRD</sequence>
<proteinExistence type="predicted"/>
<keyword evidence="2" id="KW-1185">Reference proteome</keyword>
<name>A0A1M7DSN5_9BACT</name>
<accession>A0A1M7DSN5</accession>
<reference evidence="2" key="1">
    <citation type="submission" date="2016-11" db="EMBL/GenBank/DDBJ databases">
        <authorList>
            <person name="Varghese N."/>
            <person name="Submissions S."/>
        </authorList>
    </citation>
    <scope>NUCLEOTIDE SEQUENCE [LARGE SCALE GENOMIC DNA]</scope>
    <source>
        <strain evidence="2">DSM 18569</strain>
    </source>
</reference>
<dbReference type="Proteomes" id="UP000183947">
    <property type="component" value="Unassembled WGS sequence"/>
</dbReference>
<gene>
    <name evidence="1" type="ORF">SAMN02746009_03451</name>
</gene>
<evidence type="ECO:0000313" key="1">
    <source>
        <dbReference type="EMBL" id="SHL82505.1"/>
    </source>
</evidence>
<dbReference type="AlphaFoldDB" id="A0A1M7DSN5"/>